<dbReference type="SUPFAM" id="SSF52540">
    <property type="entry name" value="P-loop containing nucleoside triphosphate hydrolases"/>
    <property type="match status" value="1"/>
</dbReference>
<keyword evidence="3" id="KW-0067">ATP-binding</keyword>
<dbReference type="RefSeq" id="WP_289963502.1">
    <property type="nucleotide sequence ID" value="NZ_JAUEOZ010000002.1"/>
</dbReference>
<keyword evidence="3" id="KW-0547">Nucleotide-binding</keyword>
<proteinExistence type="predicted"/>
<dbReference type="Gene3D" id="3.40.50.300">
    <property type="entry name" value="P-loop containing nucleotide triphosphate hydrolases"/>
    <property type="match status" value="2"/>
</dbReference>
<dbReference type="Gene3D" id="3.30.870.10">
    <property type="entry name" value="Endonuclease Chain A"/>
    <property type="match status" value="1"/>
</dbReference>
<dbReference type="PANTHER" id="PTHR47396:SF1">
    <property type="entry name" value="ATP-DEPENDENT HELICASE IRC3-RELATED"/>
    <property type="match status" value="1"/>
</dbReference>
<dbReference type="PROSITE" id="PS51192">
    <property type="entry name" value="HELICASE_ATP_BIND_1"/>
    <property type="match status" value="1"/>
</dbReference>
<evidence type="ECO:0000259" key="2">
    <source>
        <dbReference type="PROSITE" id="PS51194"/>
    </source>
</evidence>
<dbReference type="SMART" id="SM00490">
    <property type="entry name" value="HELICc"/>
    <property type="match status" value="1"/>
</dbReference>
<evidence type="ECO:0000313" key="3">
    <source>
        <dbReference type="EMBL" id="MDN2483439.1"/>
    </source>
</evidence>
<dbReference type="Proteomes" id="UP001169719">
    <property type="component" value="Unassembled WGS sequence"/>
</dbReference>
<evidence type="ECO:0000259" key="1">
    <source>
        <dbReference type="PROSITE" id="PS51192"/>
    </source>
</evidence>
<sequence>MKLSDLQLKAKYDSDEDDILESFHTPLLSICDKYDRAVGYFSSEVLVSVCEGLERFVQSKGRMRLIIGDPLSDSEYEAVMEGKLNPVSSRSETLEKILLESYERNLKILKYLIATNHLEIKFAFTHKGMFHKKIGIFYKGDEMVTFNGSANETVRGLTKYNAEEITAYFSWEQDLFEKYGRFEVTKFEALWSDSSKRTKVIELDSESYAKIQSSVDPEALYNELFPSEIKKVCESKTNTREPFFSYSFPKSPQEMAKIDIYSALPRKPLKIKGRPFQLFPHQVEAINSWKKSNFQGLFKLATGSGKTFTSICAMVDLYEERRRNSQPTFVMVSVPYIELANQWVKELEAFNISPIKCYEGFDTWGTKLDKKILRFLSGTLPFVCVVVVNRTLSHTTFQQRISKIQIDDLLVIGDECHNLGSQGYYEALPKARFRIGLSATPFRRDDEELEGSPFPDFAKQNLLSYFKGIISEYSLGDAIRDGVLSSYRYELVPVYLTEDEQGMYDDYSLKIQKLILKAKSSGLSSEERAALTKWCGFRSRLLATCEAKLPTLLSYLKGKQKALLSHSLIYVGEGKSKSDRPYISEVTDSLHNIGFKVSKFTSVETSKVRNRTMSDFKDKSIDALVAMKVLDEGIDVPVCKSAFILASTRNPRQYVQRRGRVLRKSDGKNEALIVDFVVLPMPGSRSSFSESLKKAELERVNDFKLTALNSKEVEERAFELGIS</sequence>
<organism evidence="3 4">
    <name type="scientific">Vibrio agarivorans</name>
    <dbReference type="NCBI Taxonomy" id="153622"/>
    <lineage>
        <taxon>Bacteria</taxon>
        <taxon>Pseudomonadati</taxon>
        <taxon>Pseudomonadota</taxon>
        <taxon>Gammaproteobacteria</taxon>
        <taxon>Vibrionales</taxon>
        <taxon>Vibrionaceae</taxon>
        <taxon>Vibrio</taxon>
    </lineage>
</organism>
<name>A0ABT7Y6S3_9VIBR</name>
<dbReference type="PROSITE" id="PS51194">
    <property type="entry name" value="HELICASE_CTER"/>
    <property type="match status" value="1"/>
</dbReference>
<dbReference type="CDD" id="cd09179">
    <property type="entry name" value="PLDc_N_DEXD_a"/>
    <property type="match status" value="1"/>
</dbReference>
<accession>A0ABT7Y6S3</accession>
<dbReference type="Pfam" id="PF00271">
    <property type="entry name" value="Helicase_C"/>
    <property type="match status" value="1"/>
</dbReference>
<keyword evidence="3" id="KW-0378">Hydrolase</keyword>
<evidence type="ECO:0000313" key="4">
    <source>
        <dbReference type="Proteomes" id="UP001169719"/>
    </source>
</evidence>
<dbReference type="InterPro" id="IPR050742">
    <property type="entry name" value="Helicase_Restrict-Modif_Enz"/>
</dbReference>
<dbReference type="Pfam" id="PF04851">
    <property type="entry name" value="ResIII"/>
    <property type="match status" value="1"/>
</dbReference>
<dbReference type="EMBL" id="JAUEOZ010000002">
    <property type="protein sequence ID" value="MDN2483439.1"/>
    <property type="molecule type" value="Genomic_DNA"/>
</dbReference>
<dbReference type="PANTHER" id="PTHR47396">
    <property type="entry name" value="TYPE I RESTRICTION ENZYME ECOKI R PROTEIN"/>
    <property type="match status" value="1"/>
</dbReference>
<keyword evidence="4" id="KW-1185">Reference proteome</keyword>
<dbReference type="CDD" id="cd17926">
    <property type="entry name" value="DEXHc_RE"/>
    <property type="match status" value="1"/>
</dbReference>
<dbReference type="GO" id="GO:0004386">
    <property type="term" value="F:helicase activity"/>
    <property type="evidence" value="ECO:0007669"/>
    <property type="project" value="UniProtKB-KW"/>
</dbReference>
<gene>
    <name evidence="3" type="ORF">QWJ08_19010</name>
</gene>
<dbReference type="InterPro" id="IPR001650">
    <property type="entry name" value="Helicase_C-like"/>
</dbReference>
<dbReference type="SMART" id="SM00487">
    <property type="entry name" value="DEXDc"/>
    <property type="match status" value="1"/>
</dbReference>
<dbReference type="InterPro" id="IPR014001">
    <property type="entry name" value="Helicase_ATP-bd"/>
</dbReference>
<dbReference type="InterPro" id="IPR027417">
    <property type="entry name" value="P-loop_NTPase"/>
</dbReference>
<reference evidence="3" key="1">
    <citation type="submission" date="2024-05" db="EMBL/GenBank/DDBJ databases">
        <title>Genome Sequences of Four Agar- Degrading Marine Bacteria.</title>
        <authorList>
            <person name="Phillips E.K."/>
            <person name="Shaffer J.C."/>
            <person name="Henson M.W."/>
            <person name="Temperton B."/>
            <person name="Thrash C.J."/>
            <person name="Martin M.O."/>
        </authorList>
    </citation>
    <scope>NUCLEOTIDE SEQUENCE</scope>
    <source>
        <strain evidence="3">EKP203</strain>
    </source>
</reference>
<keyword evidence="3" id="KW-0347">Helicase</keyword>
<feature type="domain" description="Helicase ATP-binding" evidence="1">
    <location>
        <begin position="287"/>
        <end position="449"/>
    </location>
</feature>
<protein>
    <submittedName>
        <fullName evidence="3">DEAD/DEAH box helicase family protein</fullName>
    </submittedName>
</protein>
<comment type="caution">
    <text evidence="3">The sequence shown here is derived from an EMBL/GenBank/DDBJ whole genome shotgun (WGS) entry which is preliminary data.</text>
</comment>
<dbReference type="InterPro" id="IPR006935">
    <property type="entry name" value="Helicase/UvrB_N"/>
</dbReference>
<feature type="domain" description="Helicase C-terminal" evidence="2">
    <location>
        <begin position="548"/>
        <end position="714"/>
    </location>
</feature>